<gene>
    <name evidence="9" type="ORF">QS748_12660</name>
</gene>
<name>A0AA90SYR4_9GAMM</name>
<keyword evidence="9" id="KW-0328">Glycosyltransferase</keyword>
<evidence type="ECO:0000313" key="10">
    <source>
        <dbReference type="Proteomes" id="UP001178148"/>
    </source>
</evidence>
<evidence type="ECO:0000256" key="8">
    <source>
        <dbReference type="SAM" id="Phobius"/>
    </source>
</evidence>
<feature type="transmembrane region" description="Helical" evidence="8">
    <location>
        <begin position="337"/>
        <end position="353"/>
    </location>
</feature>
<evidence type="ECO:0000256" key="3">
    <source>
        <dbReference type="ARBA" id="ARBA00022679"/>
    </source>
</evidence>
<sequence>MAWARAANNLTPLGVNGYKGTNIHTIIAFHLTLFHRWQSLSKVEKVTVGIWLLVAMLMVIKSIANPSGSTVSDEYLLGATRWLARDDLYSGPVGFLYLPQFAFLYSVYSPLPLWASEALWRITQLLVMLYGLVAFARLMKRPGENSFVPLLTVAVICISTASFRNGQANIMMLGLLLLSTVALVHKQWNRGALFMTLGLIVKPTFIVYYLLAGVLNRPLYWRLPVGLLVALLIPMLFQGSTYVLEQHQNFIVMLEEAVCYGESGEKLTWAHFFAIFPQVAGFSVAPVVQQLTRLVMALLTLVVAWYTSRKYPRDMAGYYIYALATCYLMLFNPRNETNDYALLSVAIGYWVAVSKHRFHDFKYHLFCWFFVVGFVASKYIVKLTPGMWAWWKPVMAVFFTIFLLQRLFSQAKNRSVNHTR</sequence>
<accession>A0AA90SYR4</accession>
<comment type="caution">
    <text evidence="9">The sequence shown here is derived from an EMBL/GenBank/DDBJ whole genome shotgun (WGS) entry which is preliminary data.</text>
</comment>
<evidence type="ECO:0000256" key="1">
    <source>
        <dbReference type="ARBA" id="ARBA00004651"/>
    </source>
</evidence>
<feature type="transmembrane region" description="Helical" evidence="8">
    <location>
        <begin position="291"/>
        <end position="308"/>
    </location>
</feature>
<protein>
    <submittedName>
        <fullName evidence="9">Glycosyltransferase family 87 protein</fullName>
        <ecNumber evidence="9">2.4.-.-</ecNumber>
    </submittedName>
</protein>
<feature type="transmembrane region" description="Helical" evidence="8">
    <location>
        <begin position="118"/>
        <end position="139"/>
    </location>
</feature>
<evidence type="ECO:0000256" key="7">
    <source>
        <dbReference type="ARBA" id="ARBA00024033"/>
    </source>
</evidence>
<dbReference type="GO" id="GO:0005886">
    <property type="term" value="C:plasma membrane"/>
    <property type="evidence" value="ECO:0007669"/>
    <property type="project" value="UniProtKB-SubCell"/>
</dbReference>
<keyword evidence="5 8" id="KW-1133">Transmembrane helix</keyword>
<keyword evidence="4 8" id="KW-0812">Transmembrane</keyword>
<evidence type="ECO:0000313" key="9">
    <source>
        <dbReference type="EMBL" id="MDP0589978.1"/>
    </source>
</evidence>
<proteinExistence type="inferred from homology"/>
<dbReference type="InterPro" id="IPR018584">
    <property type="entry name" value="GT87"/>
</dbReference>
<feature type="transmembrane region" description="Helical" evidence="8">
    <location>
        <begin position="146"/>
        <end position="163"/>
    </location>
</feature>
<comment type="similarity">
    <text evidence="7">Belongs to the glycosyltransferase 87 family.</text>
</comment>
<reference evidence="9 10" key="1">
    <citation type="journal article" date="2023" name="bioRxiv">
        <title>An intranuclear bacterial parasite of deep-sea mussels expresses apoptosis inhibitors acquired from its host.</title>
        <authorList>
            <person name="Gonzalez Porras M.A."/>
            <person name="Assie A."/>
            <person name="Tietjen M."/>
            <person name="Violette M."/>
            <person name="Kleiner M."/>
            <person name="Gruber-Vodicka H."/>
            <person name="Dubilier N."/>
            <person name="Leisch N."/>
        </authorList>
    </citation>
    <scope>NUCLEOTIDE SEQUENCE [LARGE SCALE GENOMIC DNA]</scope>
    <source>
        <strain evidence="9">IAP13</strain>
    </source>
</reference>
<feature type="transmembrane region" description="Helical" evidence="8">
    <location>
        <begin position="223"/>
        <end position="244"/>
    </location>
</feature>
<dbReference type="Pfam" id="PF09594">
    <property type="entry name" value="GT87"/>
    <property type="match status" value="1"/>
</dbReference>
<dbReference type="AlphaFoldDB" id="A0AA90SYR4"/>
<evidence type="ECO:0000256" key="2">
    <source>
        <dbReference type="ARBA" id="ARBA00022475"/>
    </source>
</evidence>
<evidence type="ECO:0000256" key="5">
    <source>
        <dbReference type="ARBA" id="ARBA00022989"/>
    </source>
</evidence>
<evidence type="ECO:0000256" key="4">
    <source>
        <dbReference type="ARBA" id="ARBA00022692"/>
    </source>
</evidence>
<keyword evidence="2" id="KW-1003">Cell membrane</keyword>
<feature type="transmembrane region" description="Helical" evidence="8">
    <location>
        <begin position="315"/>
        <end position="331"/>
    </location>
</feature>
<dbReference type="EMBL" id="JASXSV010000026">
    <property type="protein sequence ID" value="MDP0589978.1"/>
    <property type="molecule type" value="Genomic_DNA"/>
</dbReference>
<keyword evidence="6 8" id="KW-0472">Membrane</keyword>
<feature type="transmembrane region" description="Helical" evidence="8">
    <location>
        <begin position="387"/>
        <end position="404"/>
    </location>
</feature>
<evidence type="ECO:0000256" key="6">
    <source>
        <dbReference type="ARBA" id="ARBA00023136"/>
    </source>
</evidence>
<organism evidence="9 10">
    <name type="scientific">Candidatus Endonucleibacter bathymodioli</name>
    <dbReference type="NCBI Taxonomy" id="539814"/>
    <lineage>
        <taxon>Bacteria</taxon>
        <taxon>Pseudomonadati</taxon>
        <taxon>Pseudomonadota</taxon>
        <taxon>Gammaproteobacteria</taxon>
        <taxon>Oceanospirillales</taxon>
        <taxon>Endozoicomonadaceae</taxon>
        <taxon>Candidatus Endonucleibacter</taxon>
    </lineage>
</organism>
<feature type="transmembrane region" description="Helical" evidence="8">
    <location>
        <begin position="365"/>
        <end position="381"/>
    </location>
</feature>
<keyword evidence="3 9" id="KW-0808">Transferase</keyword>
<comment type="subcellular location">
    <subcellularLocation>
        <location evidence="1">Cell membrane</location>
        <topology evidence="1">Multi-pass membrane protein</topology>
    </subcellularLocation>
</comment>
<dbReference type="EC" id="2.4.-.-" evidence="9"/>
<feature type="transmembrane region" description="Helical" evidence="8">
    <location>
        <begin position="192"/>
        <end position="211"/>
    </location>
</feature>
<dbReference type="Proteomes" id="UP001178148">
    <property type="component" value="Unassembled WGS sequence"/>
</dbReference>
<dbReference type="GO" id="GO:0016758">
    <property type="term" value="F:hexosyltransferase activity"/>
    <property type="evidence" value="ECO:0007669"/>
    <property type="project" value="InterPro"/>
</dbReference>
<keyword evidence="10" id="KW-1185">Reference proteome</keyword>